<dbReference type="EMBL" id="JAYMYQ010000002">
    <property type="protein sequence ID" value="KAK7350424.1"/>
    <property type="molecule type" value="Genomic_DNA"/>
</dbReference>
<evidence type="ECO:0000313" key="1">
    <source>
        <dbReference type="EMBL" id="KAK7350424.1"/>
    </source>
</evidence>
<protein>
    <submittedName>
        <fullName evidence="1">Uncharacterized protein</fullName>
    </submittedName>
</protein>
<proteinExistence type="predicted"/>
<comment type="caution">
    <text evidence="1">The sequence shown here is derived from an EMBL/GenBank/DDBJ whole genome shotgun (WGS) entry which is preliminary data.</text>
</comment>
<gene>
    <name evidence="1" type="ORF">VNO77_09054</name>
</gene>
<dbReference type="Proteomes" id="UP001367508">
    <property type="component" value="Unassembled WGS sequence"/>
</dbReference>
<evidence type="ECO:0000313" key="2">
    <source>
        <dbReference type="Proteomes" id="UP001367508"/>
    </source>
</evidence>
<name>A0AAN9MCN9_CANGL</name>
<keyword evidence="2" id="KW-1185">Reference proteome</keyword>
<reference evidence="1 2" key="1">
    <citation type="submission" date="2024-01" db="EMBL/GenBank/DDBJ databases">
        <title>The genomes of 5 underutilized Papilionoideae crops provide insights into root nodulation and disease resistanc.</title>
        <authorList>
            <person name="Jiang F."/>
        </authorList>
    </citation>
    <scope>NUCLEOTIDE SEQUENCE [LARGE SCALE GENOMIC DNA]</scope>
    <source>
        <strain evidence="1">LVBAO_FW01</strain>
        <tissue evidence="1">Leaves</tissue>
    </source>
</reference>
<accession>A0AAN9MCN9</accession>
<dbReference type="AlphaFoldDB" id="A0AAN9MCN9"/>
<organism evidence="1 2">
    <name type="scientific">Canavalia gladiata</name>
    <name type="common">Sword bean</name>
    <name type="synonym">Dolichos gladiatus</name>
    <dbReference type="NCBI Taxonomy" id="3824"/>
    <lineage>
        <taxon>Eukaryota</taxon>
        <taxon>Viridiplantae</taxon>
        <taxon>Streptophyta</taxon>
        <taxon>Embryophyta</taxon>
        <taxon>Tracheophyta</taxon>
        <taxon>Spermatophyta</taxon>
        <taxon>Magnoliopsida</taxon>
        <taxon>eudicotyledons</taxon>
        <taxon>Gunneridae</taxon>
        <taxon>Pentapetalae</taxon>
        <taxon>rosids</taxon>
        <taxon>fabids</taxon>
        <taxon>Fabales</taxon>
        <taxon>Fabaceae</taxon>
        <taxon>Papilionoideae</taxon>
        <taxon>50 kb inversion clade</taxon>
        <taxon>NPAAA clade</taxon>
        <taxon>indigoferoid/millettioid clade</taxon>
        <taxon>Phaseoleae</taxon>
        <taxon>Canavalia</taxon>
    </lineage>
</organism>
<sequence>MRHRSSDSGRGYQRWSHATSRMKYTCSLLPLETSAELNSMHTSPAMFYSNYPKQSSWLRSLGMPQKPYPAGSQAQWTMNAQVIEFLYHGPLAVSIRMET</sequence>